<dbReference type="Gene3D" id="2.20.25.240">
    <property type="match status" value="1"/>
</dbReference>
<keyword evidence="3" id="KW-0862">Zinc</keyword>
<evidence type="ECO:0000313" key="6">
    <source>
        <dbReference type="Proteomes" id="UP000740883"/>
    </source>
</evidence>
<reference evidence="5 6" key="1">
    <citation type="journal article" date="2020" name="Genome Biol. Evol.">
        <title>Comparative genomics of strictly vertically transmitted, feminizing microsporidia endosymbionts of amphipod crustaceans.</title>
        <authorList>
            <person name="Cormier A."/>
            <person name="Chebbi M.A."/>
            <person name="Giraud I."/>
            <person name="Wattier R."/>
            <person name="Teixeira M."/>
            <person name="Gilbert C."/>
            <person name="Rigaud T."/>
            <person name="Cordaux R."/>
        </authorList>
    </citation>
    <scope>NUCLEOTIDE SEQUENCE [LARGE SCALE GENOMIC DNA]</scope>
    <source>
        <strain evidence="5 6">Ou3-Ou53</strain>
    </source>
</reference>
<dbReference type="AlphaFoldDB" id="A0A9P6GXS8"/>
<dbReference type="EMBL" id="SBJO01000253">
    <property type="protein sequence ID" value="KAF9761848.1"/>
    <property type="molecule type" value="Genomic_DNA"/>
</dbReference>
<name>A0A9P6GXS8_9MICR</name>
<evidence type="ECO:0000256" key="3">
    <source>
        <dbReference type="ARBA" id="ARBA00022833"/>
    </source>
</evidence>
<dbReference type="Proteomes" id="UP000740883">
    <property type="component" value="Unassembled WGS sequence"/>
</dbReference>
<gene>
    <name evidence="5" type="ORF">NGRA_2376</name>
</gene>
<dbReference type="GO" id="GO:0008270">
    <property type="term" value="F:zinc ion binding"/>
    <property type="evidence" value="ECO:0007669"/>
    <property type="project" value="UniProtKB-KW"/>
</dbReference>
<keyword evidence="2" id="KW-0863">Zinc-finger</keyword>
<evidence type="ECO:0000313" key="5">
    <source>
        <dbReference type="EMBL" id="KAF9761848.1"/>
    </source>
</evidence>
<evidence type="ECO:0000259" key="4">
    <source>
        <dbReference type="Pfam" id="PF04500"/>
    </source>
</evidence>
<evidence type="ECO:0000256" key="2">
    <source>
        <dbReference type="ARBA" id="ARBA00022771"/>
    </source>
</evidence>
<keyword evidence="6" id="KW-1185">Reference proteome</keyword>
<keyword evidence="1" id="KW-0479">Metal-binding</keyword>
<accession>A0A9P6GXS8</accession>
<feature type="domain" description="FLYWCH-type" evidence="4">
    <location>
        <begin position="4"/>
        <end position="52"/>
    </location>
</feature>
<dbReference type="OrthoDB" id="10516750at2759"/>
<protein>
    <recommendedName>
        <fullName evidence="4">FLYWCH-type domain-containing protein</fullName>
    </recommendedName>
</protein>
<dbReference type="Pfam" id="PF04500">
    <property type="entry name" value="FLYWCH"/>
    <property type="match status" value="1"/>
</dbReference>
<organism evidence="5 6">
    <name type="scientific">Nosema granulosis</name>
    <dbReference type="NCBI Taxonomy" id="83296"/>
    <lineage>
        <taxon>Eukaryota</taxon>
        <taxon>Fungi</taxon>
        <taxon>Fungi incertae sedis</taxon>
        <taxon>Microsporidia</taxon>
        <taxon>Nosematidae</taxon>
        <taxon>Nosema</taxon>
    </lineage>
</organism>
<dbReference type="InterPro" id="IPR007588">
    <property type="entry name" value="Znf_FLYWCH"/>
</dbReference>
<proteinExistence type="predicted"/>
<evidence type="ECO:0000256" key="1">
    <source>
        <dbReference type="ARBA" id="ARBA00022723"/>
    </source>
</evidence>
<sequence>MIEYEGYLYNADGFSMLKGIGWRCVERKICNGKLFTDANYTILSEVRHIHTHTCNTDLILQKEISNEIKKDAISTNEPSKDIVVRALKGKTSYQWGSLQKAKTLNNIVSLTRRINTGFEGSTDEYEDIPEKYKFMKDGQKFVLFDWL</sequence>
<comment type="caution">
    <text evidence="5">The sequence shown here is derived from an EMBL/GenBank/DDBJ whole genome shotgun (WGS) entry which is preliminary data.</text>
</comment>